<gene>
    <name evidence="3" type="ORF">ARMSODRAFT_1021242</name>
</gene>
<organism evidence="3 4">
    <name type="scientific">Armillaria solidipes</name>
    <dbReference type="NCBI Taxonomy" id="1076256"/>
    <lineage>
        <taxon>Eukaryota</taxon>
        <taxon>Fungi</taxon>
        <taxon>Dikarya</taxon>
        <taxon>Basidiomycota</taxon>
        <taxon>Agaricomycotina</taxon>
        <taxon>Agaricomycetes</taxon>
        <taxon>Agaricomycetidae</taxon>
        <taxon>Agaricales</taxon>
        <taxon>Marasmiineae</taxon>
        <taxon>Physalacriaceae</taxon>
        <taxon>Armillaria</taxon>
    </lineage>
</organism>
<dbReference type="EMBL" id="KZ293439">
    <property type="protein sequence ID" value="PBK66824.1"/>
    <property type="molecule type" value="Genomic_DNA"/>
</dbReference>
<dbReference type="STRING" id="1076256.A0A2H3BD39"/>
<keyword evidence="1" id="KW-0812">Transmembrane</keyword>
<feature type="transmembrane region" description="Helical" evidence="1">
    <location>
        <begin position="179"/>
        <end position="195"/>
    </location>
</feature>
<feature type="domain" description="DUF6534" evidence="2">
    <location>
        <begin position="230"/>
        <end position="261"/>
    </location>
</feature>
<feature type="transmembrane region" description="Helical" evidence="1">
    <location>
        <begin position="146"/>
        <end position="167"/>
    </location>
</feature>
<proteinExistence type="predicted"/>
<keyword evidence="1" id="KW-1133">Transmembrane helix</keyword>
<dbReference type="PANTHER" id="PTHR40465">
    <property type="entry name" value="CHROMOSOME 1, WHOLE GENOME SHOTGUN SEQUENCE"/>
    <property type="match status" value="1"/>
</dbReference>
<evidence type="ECO:0000313" key="3">
    <source>
        <dbReference type="EMBL" id="PBK66824.1"/>
    </source>
</evidence>
<feature type="transmembrane region" description="Helical" evidence="1">
    <location>
        <begin position="118"/>
        <end position="134"/>
    </location>
</feature>
<feature type="transmembrane region" description="Helical" evidence="1">
    <location>
        <begin position="12"/>
        <end position="35"/>
    </location>
</feature>
<dbReference type="InterPro" id="IPR045339">
    <property type="entry name" value="DUF6534"/>
</dbReference>
<protein>
    <recommendedName>
        <fullName evidence="2">DUF6534 domain-containing protein</fullName>
    </recommendedName>
</protein>
<dbReference type="Pfam" id="PF20152">
    <property type="entry name" value="DUF6534"/>
    <property type="match status" value="1"/>
</dbReference>
<evidence type="ECO:0000313" key="4">
    <source>
        <dbReference type="Proteomes" id="UP000218334"/>
    </source>
</evidence>
<dbReference type="Proteomes" id="UP000218334">
    <property type="component" value="Unassembled WGS sequence"/>
</dbReference>
<reference evidence="4" key="1">
    <citation type="journal article" date="2017" name="Nat. Ecol. Evol.">
        <title>Genome expansion and lineage-specific genetic innovations in the forest pathogenic fungi Armillaria.</title>
        <authorList>
            <person name="Sipos G."/>
            <person name="Prasanna A.N."/>
            <person name="Walter M.C."/>
            <person name="O'Connor E."/>
            <person name="Balint B."/>
            <person name="Krizsan K."/>
            <person name="Kiss B."/>
            <person name="Hess J."/>
            <person name="Varga T."/>
            <person name="Slot J."/>
            <person name="Riley R."/>
            <person name="Boka B."/>
            <person name="Rigling D."/>
            <person name="Barry K."/>
            <person name="Lee J."/>
            <person name="Mihaltcheva S."/>
            <person name="LaButti K."/>
            <person name="Lipzen A."/>
            <person name="Waldron R."/>
            <person name="Moloney N.M."/>
            <person name="Sperisen C."/>
            <person name="Kredics L."/>
            <person name="Vagvoelgyi C."/>
            <person name="Patrignani A."/>
            <person name="Fitzpatrick D."/>
            <person name="Nagy I."/>
            <person name="Doyle S."/>
            <person name="Anderson J.B."/>
            <person name="Grigoriev I.V."/>
            <person name="Gueldener U."/>
            <person name="Muensterkoetter M."/>
            <person name="Nagy L.G."/>
        </authorList>
    </citation>
    <scope>NUCLEOTIDE SEQUENCE [LARGE SCALE GENOMIC DNA]</scope>
    <source>
        <strain evidence="4">28-4</strain>
    </source>
</reference>
<dbReference type="PANTHER" id="PTHR40465:SF1">
    <property type="entry name" value="DUF6534 DOMAIN-CONTAINING PROTEIN"/>
    <property type="match status" value="1"/>
</dbReference>
<name>A0A2H3BD39_9AGAR</name>
<evidence type="ECO:0000256" key="1">
    <source>
        <dbReference type="SAM" id="Phobius"/>
    </source>
</evidence>
<sequence length="353" mass="39284">MSSPLPIPIADIPSRLGATLGAIFIGATIAAVFVRNLGLDAMLTPRFRFYGITILQTVVYYKQNPNDPWLFRYAVAFLWIFDTLHVALSTHALYFYLIESFGNYLSLFGMIWSFPLQLLFNMLIVSGVQALYAVRIWKLGRHFHMVLPRFIFLAVVATLGTGTYVIYDTLYGRFDYQDFSTIAGADFVIAGLSFIPRSMNVLMQLIKYYQHNFETNAARSDIRAGDEYIAWPNTLIFVAIDFILPKLYINSLLAMLNSRQSSMWSTTKGHHVDQKIIRFAPPRAAGSGMADSGQTVRAVLSGTTAGLPETSFEDVTIPGLSMTEADMVQTNITLPLPITEGSLSSSIGDMTFA</sequence>
<accession>A0A2H3BD39</accession>
<dbReference type="AlphaFoldDB" id="A0A2H3BD39"/>
<keyword evidence="1" id="KW-0472">Membrane</keyword>
<evidence type="ECO:0000259" key="2">
    <source>
        <dbReference type="Pfam" id="PF20152"/>
    </source>
</evidence>
<keyword evidence="4" id="KW-1185">Reference proteome</keyword>
<feature type="transmembrane region" description="Helical" evidence="1">
    <location>
        <begin position="69"/>
        <end position="88"/>
    </location>
</feature>